<evidence type="ECO:0000313" key="3">
    <source>
        <dbReference type="Proteomes" id="UP000000739"/>
    </source>
</evidence>
<dbReference type="Proteomes" id="UP000000739">
    <property type="component" value="Chromosome"/>
</dbReference>
<accession>B8FGM4</accession>
<evidence type="ECO:0008006" key="4">
    <source>
        <dbReference type="Google" id="ProtNLM"/>
    </source>
</evidence>
<dbReference type="eggNOG" id="ENOG5030WIJ">
    <property type="taxonomic scope" value="Bacteria"/>
</dbReference>
<name>B8FGM4_DESAL</name>
<dbReference type="EMBL" id="CP001322">
    <property type="protein sequence ID" value="ACL04933.1"/>
    <property type="molecule type" value="Genomic_DNA"/>
</dbReference>
<reference evidence="2 3" key="1">
    <citation type="journal article" date="2012" name="Environ. Microbiol.">
        <title>The genome sequence of Desulfatibacillum alkenivorans AK-01: a blueprint for anaerobic alkane oxidation.</title>
        <authorList>
            <person name="Callaghan A.V."/>
            <person name="Morris B.E."/>
            <person name="Pereira I.A."/>
            <person name="McInerney M.J."/>
            <person name="Austin R.N."/>
            <person name="Groves J.T."/>
            <person name="Kukor J.J."/>
            <person name="Suflita J.M."/>
            <person name="Young L.Y."/>
            <person name="Zylstra G.J."/>
            <person name="Wawrik B."/>
        </authorList>
    </citation>
    <scope>NUCLEOTIDE SEQUENCE [LARGE SCALE GENOMIC DNA]</scope>
    <source>
        <strain evidence="2 3">AK-01</strain>
    </source>
</reference>
<gene>
    <name evidence="2" type="ordered locus">Dalk_3243</name>
</gene>
<dbReference type="RefSeq" id="WP_015947993.1">
    <property type="nucleotide sequence ID" value="NC_011768.1"/>
</dbReference>
<sequence length="164" mass="18222">MFFNRNKQAPKQPENPGVVKSVFLAYFILVLHAVLVLGLGGAVLFFGGLVQFMPYIFFGGTALIIYSGYRFFQKLKRDGKSLSEVLSDPMISGKEVEVSFLGGLVSVRMDGRAAAERLAGPRHVAQLEDPDAMRLRELKELAELFEKNLITSAEYHKAKQGLLK</sequence>
<keyword evidence="1" id="KW-0472">Membrane</keyword>
<keyword evidence="1" id="KW-0812">Transmembrane</keyword>
<dbReference type="AlphaFoldDB" id="B8FGM4"/>
<evidence type="ECO:0000313" key="2">
    <source>
        <dbReference type="EMBL" id="ACL04933.1"/>
    </source>
</evidence>
<feature type="transmembrane region" description="Helical" evidence="1">
    <location>
        <begin position="21"/>
        <end position="46"/>
    </location>
</feature>
<keyword evidence="1" id="KW-1133">Transmembrane helix</keyword>
<proteinExistence type="predicted"/>
<dbReference type="HOGENOM" id="CLU_1641339_0_0_7"/>
<dbReference type="KEGG" id="dal:Dalk_3243"/>
<evidence type="ECO:0000256" key="1">
    <source>
        <dbReference type="SAM" id="Phobius"/>
    </source>
</evidence>
<feature type="transmembrane region" description="Helical" evidence="1">
    <location>
        <begin position="52"/>
        <end position="72"/>
    </location>
</feature>
<protein>
    <recommendedName>
        <fullName evidence="4">SHOCT domain-containing protein</fullName>
    </recommendedName>
</protein>
<keyword evidence="3" id="KW-1185">Reference proteome</keyword>
<organism evidence="2 3">
    <name type="scientific">Desulfatibacillum aliphaticivorans</name>
    <dbReference type="NCBI Taxonomy" id="218208"/>
    <lineage>
        <taxon>Bacteria</taxon>
        <taxon>Pseudomonadati</taxon>
        <taxon>Thermodesulfobacteriota</taxon>
        <taxon>Desulfobacteria</taxon>
        <taxon>Desulfobacterales</taxon>
        <taxon>Desulfatibacillaceae</taxon>
        <taxon>Desulfatibacillum</taxon>
    </lineage>
</organism>